<dbReference type="InterPro" id="IPR005548">
    <property type="entry name" value="Cell_div_FtsQ/DivIB_C"/>
</dbReference>
<evidence type="ECO:0000256" key="7">
    <source>
        <dbReference type="ARBA" id="ARBA00023306"/>
    </source>
</evidence>
<dbReference type="Pfam" id="PF03799">
    <property type="entry name" value="FtsQ_DivIB_C"/>
    <property type="match status" value="1"/>
</dbReference>
<evidence type="ECO:0000256" key="3">
    <source>
        <dbReference type="ARBA" id="ARBA00022618"/>
    </source>
</evidence>
<dbReference type="Proteomes" id="UP000030361">
    <property type="component" value="Chromosome"/>
</dbReference>
<dbReference type="GO" id="GO:0032153">
    <property type="term" value="C:cell division site"/>
    <property type="evidence" value="ECO:0007669"/>
    <property type="project" value="UniProtKB-UniRule"/>
</dbReference>
<sequence>MAKKNKHEEELTPWERISNEQKSQKKKHRNHRKRDSRKSKLKDFQVTNLKRMSPLLVIFTLGLLICLFFVTPYSRVSKVTITGNEMVSTATINKFTSVRKNEPLINVWGHQHKLATELKNKSQRLDSVKISTRNFNEVLIKVKEYPTIGYLYIDRGYQPILKSGVIIKNKILNPTANYPIVKKFKDPKILKNCLAQYKKIEPDVRANIVTVSYSPTKLNKNRVVLKMHDKNVVLGTINTFGDKMNYYPSMVSKLKSKSVIDMQVGAYSYPMKSKKASASGTVSTKKQPQTTKQKQNTRSTTGR</sequence>
<keyword evidence="2 8" id="KW-1003">Cell membrane</keyword>
<evidence type="ECO:0000256" key="8">
    <source>
        <dbReference type="HAMAP-Rule" id="MF_00912"/>
    </source>
</evidence>
<feature type="compositionally biased region" description="Basic residues" evidence="9">
    <location>
        <begin position="24"/>
        <end position="39"/>
    </location>
</feature>
<dbReference type="GO" id="GO:0005886">
    <property type="term" value="C:plasma membrane"/>
    <property type="evidence" value="ECO:0007669"/>
    <property type="project" value="UniProtKB-SubCell"/>
</dbReference>
<evidence type="ECO:0000256" key="5">
    <source>
        <dbReference type="ARBA" id="ARBA00022989"/>
    </source>
</evidence>
<dbReference type="RefSeq" id="WP_052127848.1">
    <property type="nucleotide sequence ID" value="NZ_CP018906.1"/>
</dbReference>
<accession>A0A1S6QG38</accession>
<dbReference type="Pfam" id="PF08478">
    <property type="entry name" value="POTRA_1"/>
    <property type="match status" value="1"/>
</dbReference>
<keyword evidence="6 8" id="KW-0472">Membrane</keyword>
<dbReference type="InterPro" id="IPR013685">
    <property type="entry name" value="POTRA_FtsQ_type"/>
</dbReference>
<keyword evidence="5 8" id="KW-1133">Transmembrane helix</keyword>
<keyword evidence="3 8" id="KW-0132">Cell division</keyword>
<dbReference type="KEGG" id="lcu:PL11_000805"/>
<evidence type="ECO:0000256" key="6">
    <source>
        <dbReference type="ARBA" id="ARBA00023136"/>
    </source>
</evidence>
<dbReference type="Gene3D" id="3.40.50.10960">
    <property type="match status" value="1"/>
</dbReference>
<proteinExistence type="inferred from homology"/>
<feature type="region of interest" description="Disordered" evidence="9">
    <location>
        <begin position="271"/>
        <end position="303"/>
    </location>
</feature>
<evidence type="ECO:0000256" key="9">
    <source>
        <dbReference type="SAM" id="MobiDB-lite"/>
    </source>
</evidence>
<feature type="domain" description="POTRA" evidence="10">
    <location>
        <begin position="74"/>
        <end position="145"/>
    </location>
</feature>
<comment type="similarity">
    <text evidence="8">Belongs to the FtsQ/DivIB family. DivIB subfamily.</text>
</comment>
<comment type="subcellular location">
    <subcellularLocation>
        <location evidence="8">Cell membrane</location>
        <topology evidence="8">Single-pass type II membrane protein</topology>
    </subcellularLocation>
    <subcellularLocation>
        <location evidence="1">Membrane</location>
    </subcellularLocation>
    <text evidence="8">Localizes to the division septum.</text>
</comment>
<gene>
    <name evidence="8" type="primary">divIB</name>
    <name evidence="11" type="ORF">PL11_000805</name>
</gene>
<evidence type="ECO:0000259" key="10">
    <source>
        <dbReference type="PROSITE" id="PS51779"/>
    </source>
</evidence>
<reference evidence="11 12" key="1">
    <citation type="journal article" date="2015" name="Genome Announc.">
        <title>Genome Sequence of Lactobacillus curieae CCTCC M 2011381T, a Novel Producer of Gamma-aminobutyric Acid.</title>
        <authorList>
            <person name="Wang Y."/>
            <person name="Wang Y."/>
            <person name="Lang C."/>
            <person name="Wei D."/>
            <person name="Xu P."/>
            <person name="Xie J."/>
        </authorList>
    </citation>
    <scope>NUCLEOTIDE SEQUENCE [LARGE SCALE GENOMIC DNA]</scope>
    <source>
        <strain evidence="11 12">CCTCC M 2011381</strain>
    </source>
</reference>
<dbReference type="PANTHER" id="PTHR37820">
    <property type="entry name" value="CELL DIVISION PROTEIN DIVIB"/>
    <property type="match status" value="1"/>
</dbReference>
<evidence type="ECO:0000256" key="2">
    <source>
        <dbReference type="ARBA" id="ARBA00022475"/>
    </source>
</evidence>
<name>A0A1S6QG38_9LACO</name>
<dbReference type="InterPro" id="IPR034746">
    <property type="entry name" value="POTRA"/>
</dbReference>
<feature type="compositionally biased region" description="Basic and acidic residues" evidence="9">
    <location>
        <begin position="1"/>
        <end position="10"/>
    </location>
</feature>
<dbReference type="PANTHER" id="PTHR37820:SF1">
    <property type="entry name" value="CELL DIVISION PROTEIN FTSQ"/>
    <property type="match status" value="1"/>
</dbReference>
<dbReference type="OrthoDB" id="1819027at2"/>
<keyword evidence="4 8" id="KW-0812">Transmembrane</keyword>
<evidence type="ECO:0000256" key="4">
    <source>
        <dbReference type="ARBA" id="ARBA00022692"/>
    </source>
</evidence>
<dbReference type="PROSITE" id="PS51779">
    <property type="entry name" value="POTRA"/>
    <property type="match status" value="1"/>
</dbReference>
<comment type="function">
    <text evidence="8">Cell division protein that may be involved in stabilizing or promoting the assembly of the division complex.</text>
</comment>
<dbReference type="InterPro" id="IPR026580">
    <property type="entry name" value="DivIB"/>
</dbReference>
<feature type="compositionally biased region" description="Low complexity" evidence="9">
    <location>
        <begin position="284"/>
        <end position="297"/>
    </location>
</feature>
<dbReference type="HAMAP" id="MF_00912">
    <property type="entry name" value="DivIB"/>
    <property type="match status" value="1"/>
</dbReference>
<evidence type="ECO:0000256" key="1">
    <source>
        <dbReference type="ARBA" id="ARBA00004370"/>
    </source>
</evidence>
<keyword evidence="7 8" id="KW-0131">Cell cycle</keyword>
<feature type="region of interest" description="Disordered" evidence="9">
    <location>
        <begin position="1"/>
        <end position="39"/>
    </location>
</feature>
<evidence type="ECO:0000313" key="11">
    <source>
        <dbReference type="EMBL" id="AQW20576.1"/>
    </source>
</evidence>
<dbReference type="EMBL" id="CP018906">
    <property type="protein sequence ID" value="AQW20576.1"/>
    <property type="molecule type" value="Genomic_DNA"/>
</dbReference>
<dbReference type="AlphaFoldDB" id="A0A1S6QG38"/>
<feature type="transmembrane region" description="Helical" evidence="8">
    <location>
        <begin position="55"/>
        <end position="74"/>
    </location>
</feature>
<evidence type="ECO:0000313" key="12">
    <source>
        <dbReference type="Proteomes" id="UP000030361"/>
    </source>
</evidence>
<protein>
    <recommendedName>
        <fullName evidence="8">Cell division protein DivIB</fullName>
    </recommendedName>
</protein>
<organism evidence="11 12">
    <name type="scientific">Lentilactobacillus curieae</name>
    <dbReference type="NCBI Taxonomy" id="1138822"/>
    <lineage>
        <taxon>Bacteria</taxon>
        <taxon>Bacillati</taxon>
        <taxon>Bacillota</taxon>
        <taxon>Bacilli</taxon>
        <taxon>Lactobacillales</taxon>
        <taxon>Lactobacillaceae</taxon>
        <taxon>Lentilactobacillus</taxon>
    </lineage>
</organism>
<keyword evidence="12" id="KW-1185">Reference proteome</keyword>
<dbReference type="GO" id="GO:0043093">
    <property type="term" value="P:FtsZ-dependent cytokinesis"/>
    <property type="evidence" value="ECO:0007669"/>
    <property type="project" value="UniProtKB-UniRule"/>
</dbReference>
<dbReference type="InterPro" id="IPR050487">
    <property type="entry name" value="FtsQ_DivIB"/>
</dbReference>